<reference evidence="1" key="1">
    <citation type="journal article" date="2022" name="bioRxiv">
        <title>Sequencing and chromosome-scale assembly of the giantPleurodeles waltlgenome.</title>
        <authorList>
            <person name="Brown T."/>
            <person name="Elewa A."/>
            <person name="Iarovenko S."/>
            <person name="Subramanian E."/>
            <person name="Araus A.J."/>
            <person name="Petzold A."/>
            <person name="Susuki M."/>
            <person name="Suzuki K.-i.T."/>
            <person name="Hayashi T."/>
            <person name="Toyoda A."/>
            <person name="Oliveira C."/>
            <person name="Osipova E."/>
            <person name="Leigh N.D."/>
            <person name="Simon A."/>
            <person name="Yun M.H."/>
        </authorList>
    </citation>
    <scope>NUCLEOTIDE SEQUENCE</scope>
    <source>
        <strain evidence="1">20211129_DDA</strain>
        <tissue evidence="1">Liver</tissue>
    </source>
</reference>
<protein>
    <submittedName>
        <fullName evidence="1">Uncharacterized protein</fullName>
    </submittedName>
</protein>
<accession>A0AAV7UHH7</accession>
<proteinExistence type="predicted"/>
<dbReference type="Proteomes" id="UP001066276">
    <property type="component" value="Chromosome 3_1"/>
</dbReference>
<name>A0AAV7UHH7_PLEWA</name>
<sequence length="234" mass="26668">MAGHRAQKDLTLKGLFTKFPAKKTDWTWEALPPPQMSHEPQTQEYTGAEAAVTRSFMETLLSALWTDIATLQEAITVDIKELKKDITKIRGVLLQLGAGDLERYISNLFRHILPDLAGKEVVLDFTHRVDSVPGMHQDILTYIHYFCQKEAIMAAVWGRASIMFEGGQVWLYQDLFPITLQCRCTLGAGTSFLWENGVKYKCGHSFHRIFMWNKKTDMIRSMEDAKLILGLEAD</sequence>
<dbReference type="AlphaFoldDB" id="A0AAV7UHH7"/>
<evidence type="ECO:0000313" key="1">
    <source>
        <dbReference type="EMBL" id="KAJ1188293.1"/>
    </source>
</evidence>
<keyword evidence="2" id="KW-1185">Reference proteome</keyword>
<evidence type="ECO:0000313" key="2">
    <source>
        <dbReference type="Proteomes" id="UP001066276"/>
    </source>
</evidence>
<gene>
    <name evidence="1" type="ORF">NDU88_005055</name>
</gene>
<comment type="caution">
    <text evidence="1">The sequence shown here is derived from an EMBL/GenBank/DDBJ whole genome shotgun (WGS) entry which is preliminary data.</text>
</comment>
<dbReference type="EMBL" id="JANPWB010000005">
    <property type="protein sequence ID" value="KAJ1188293.1"/>
    <property type="molecule type" value="Genomic_DNA"/>
</dbReference>
<organism evidence="1 2">
    <name type="scientific">Pleurodeles waltl</name>
    <name type="common">Iberian ribbed newt</name>
    <dbReference type="NCBI Taxonomy" id="8319"/>
    <lineage>
        <taxon>Eukaryota</taxon>
        <taxon>Metazoa</taxon>
        <taxon>Chordata</taxon>
        <taxon>Craniata</taxon>
        <taxon>Vertebrata</taxon>
        <taxon>Euteleostomi</taxon>
        <taxon>Amphibia</taxon>
        <taxon>Batrachia</taxon>
        <taxon>Caudata</taxon>
        <taxon>Salamandroidea</taxon>
        <taxon>Salamandridae</taxon>
        <taxon>Pleurodelinae</taxon>
        <taxon>Pleurodeles</taxon>
    </lineage>
</organism>